<dbReference type="EMBL" id="BAAAOF010000003">
    <property type="protein sequence ID" value="GAA1926600.1"/>
    <property type="molecule type" value="Genomic_DNA"/>
</dbReference>
<organism evidence="1 2">
    <name type="scientific">Microbacterium aoyamense</name>
    <dbReference type="NCBI Taxonomy" id="344166"/>
    <lineage>
        <taxon>Bacteria</taxon>
        <taxon>Bacillati</taxon>
        <taxon>Actinomycetota</taxon>
        <taxon>Actinomycetes</taxon>
        <taxon>Micrococcales</taxon>
        <taxon>Microbacteriaceae</taxon>
        <taxon>Microbacterium</taxon>
    </lineage>
</organism>
<gene>
    <name evidence="1" type="ORF">GCM10009775_18490</name>
</gene>
<dbReference type="RefSeq" id="WP_248150660.1">
    <property type="nucleotide sequence ID" value="NZ_BAAAOF010000003.1"/>
</dbReference>
<name>A0ABN2PNY3_9MICO</name>
<reference evidence="1 2" key="1">
    <citation type="journal article" date="2019" name="Int. J. Syst. Evol. Microbiol.">
        <title>The Global Catalogue of Microorganisms (GCM) 10K type strain sequencing project: providing services to taxonomists for standard genome sequencing and annotation.</title>
        <authorList>
            <consortium name="The Broad Institute Genomics Platform"/>
            <consortium name="The Broad Institute Genome Sequencing Center for Infectious Disease"/>
            <person name="Wu L."/>
            <person name="Ma J."/>
        </authorList>
    </citation>
    <scope>NUCLEOTIDE SEQUENCE [LARGE SCALE GENOMIC DNA]</scope>
    <source>
        <strain evidence="1 2">JCM 14900</strain>
    </source>
</reference>
<dbReference type="InterPro" id="IPR029044">
    <property type="entry name" value="Nucleotide-diphossugar_trans"/>
</dbReference>
<evidence type="ECO:0000313" key="1">
    <source>
        <dbReference type="EMBL" id="GAA1926600.1"/>
    </source>
</evidence>
<accession>A0ABN2PNY3</accession>
<evidence type="ECO:0000313" key="2">
    <source>
        <dbReference type="Proteomes" id="UP001501343"/>
    </source>
</evidence>
<protein>
    <recommendedName>
        <fullName evidence="3">Glycosyltransferase 2-like domain-containing protein</fullName>
    </recommendedName>
</protein>
<sequence>MPFVDVVIACHDPSRPLERAVRSVLADPDVRDDVRVTVVAHGIPGEPLAERLAGIDGAWRVEEFSDGIRSPAGPFNRGLDLVDAEYCSVMGSDDFLEAGTMSRWVAHARRESPDALIGAIRIDGLPVMPNPLARLRRRRRLDAAKDRLFYRTAPLGLIRTATMRAMGLRMTEGVRVGEDFEFGIRLFAQSSRVDRAPGSPCYVIGVDAAERTTHARLTIEETFAPISRLLDEGVAASLGAAHRRALAVKLIRVSVIGYARARPKPEDWDGDAEVRSLADLLARLQALAPRTLAPFNIQDRGILDTLRDHPDVVGVVDAVAHAARAGRRERWLTPDLIHSFARESTLRRYVLYVLNRERKATRP</sequence>
<keyword evidence="2" id="KW-1185">Reference proteome</keyword>
<dbReference type="Gene3D" id="3.90.550.10">
    <property type="entry name" value="Spore Coat Polysaccharide Biosynthesis Protein SpsA, Chain A"/>
    <property type="match status" value="1"/>
</dbReference>
<evidence type="ECO:0008006" key="3">
    <source>
        <dbReference type="Google" id="ProtNLM"/>
    </source>
</evidence>
<proteinExistence type="predicted"/>
<dbReference type="SUPFAM" id="SSF53448">
    <property type="entry name" value="Nucleotide-diphospho-sugar transferases"/>
    <property type="match status" value="1"/>
</dbReference>
<comment type="caution">
    <text evidence="1">The sequence shown here is derived from an EMBL/GenBank/DDBJ whole genome shotgun (WGS) entry which is preliminary data.</text>
</comment>
<dbReference type="Proteomes" id="UP001501343">
    <property type="component" value="Unassembled WGS sequence"/>
</dbReference>